<evidence type="ECO:0000256" key="2">
    <source>
        <dbReference type="ARBA" id="ARBA00009878"/>
    </source>
</evidence>
<feature type="region of interest" description="Disordered" evidence="9">
    <location>
        <begin position="80"/>
        <end position="160"/>
    </location>
</feature>
<evidence type="ECO:0000256" key="8">
    <source>
        <dbReference type="ARBA" id="ARBA00023242"/>
    </source>
</evidence>
<dbReference type="SMART" id="SM00165">
    <property type="entry name" value="UBA"/>
    <property type="match status" value="1"/>
</dbReference>
<proteinExistence type="inferred from homology"/>
<accession>A0A8C0TLT1</accession>
<feature type="compositionally biased region" description="Low complexity" evidence="9">
    <location>
        <begin position="375"/>
        <end position="390"/>
    </location>
</feature>
<dbReference type="PANTHER" id="PTHR10621:SF29">
    <property type="entry name" value="UV EXCISION REPAIR PROTEIN RAD23 HOMOLOG A"/>
    <property type="match status" value="1"/>
</dbReference>
<dbReference type="SUPFAM" id="SSF54236">
    <property type="entry name" value="Ubiquitin-like"/>
    <property type="match status" value="1"/>
</dbReference>
<dbReference type="SUPFAM" id="SSF101238">
    <property type="entry name" value="XPC-binding domain"/>
    <property type="match status" value="1"/>
</dbReference>
<name>A0A8C0TLT1_CANLF</name>
<dbReference type="PRINTS" id="PR01839">
    <property type="entry name" value="RAD23PROTEIN"/>
</dbReference>
<organism evidence="13 14">
    <name type="scientific">Canis lupus familiaris</name>
    <name type="common">Dog</name>
    <name type="synonym">Canis familiaris</name>
    <dbReference type="NCBI Taxonomy" id="9615"/>
    <lineage>
        <taxon>Eukaryota</taxon>
        <taxon>Metazoa</taxon>
        <taxon>Chordata</taxon>
        <taxon>Craniata</taxon>
        <taxon>Vertebrata</taxon>
        <taxon>Euteleostomi</taxon>
        <taxon>Mammalia</taxon>
        <taxon>Eutheria</taxon>
        <taxon>Laurasiatheria</taxon>
        <taxon>Carnivora</taxon>
        <taxon>Caniformia</taxon>
        <taxon>Canidae</taxon>
        <taxon>Canis</taxon>
    </lineage>
</organism>
<feature type="compositionally biased region" description="Low complexity" evidence="9">
    <location>
        <begin position="404"/>
        <end position="424"/>
    </location>
</feature>
<dbReference type="InterPro" id="IPR009060">
    <property type="entry name" value="UBA-like_sf"/>
</dbReference>
<dbReference type="Pfam" id="PF00627">
    <property type="entry name" value="UBA"/>
    <property type="match status" value="1"/>
</dbReference>
<reference evidence="13" key="1">
    <citation type="submission" date="2018-10" db="EMBL/GenBank/DDBJ databases">
        <title>De novo assembly of a Great Dane genome.</title>
        <authorList>
            <person name="Kidd J.M."/>
            <person name="Pendleton A.L."/>
            <person name="Shen F."/>
            <person name="Emery S."/>
        </authorList>
    </citation>
    <scope>NUCLEOTIDE SEQUENCE [LARGE SCALE GENOMIC DNA]</scope>
    <source>
        <strain evidence="13">Great Dane</strain>
    </source>
</reference>
<sequence length="540" mass="57096">MAVTITLKTLQQQTFKIRMEPDETVKVLKEKIEAEKGRDAFPVAGQKLIYAGKILSDDVPIRDYRIDEKNFVVVMVTKAKTSPGTSVPPEASPTAAPESSTSFPPAPASGMSHPPPTAREDKSPSEESVPTTSPESVSGSVPSSGSSGREEDAASTLVTGSEYETMLTEIMSMGYERERVVAALRASYNNPHRAVEYLLTGIPGSPEPEHGSVQESQVSEQPATEGGENPLEFLRDQPQFQNMRQVIQQNPALLPALLQQLGQENPQLLQQISRHQEQFIQMLNEPPGELADISDVEGEVGAIGEEAPQMNYIQVTPQEKEAIERHLGKPCTQEGLRPQPRACPTAHTWPDASAPPPAAAPAATPAWPRGSGTIRAPQLPARAAAPATATENRGPPRRRRRAARTAWPHSAAPAASAGSAGRPGLATRALASGVGAAAPGNHGSRGPGSPAALAGSALAARAPPSWLCGVLAGRPGWPPHCLRARSDGRRGGARGVLCPSPRQGREGGTPGWLRDRVSHHSPYLEPASPSACVSASLSHE</sequence>
<dbReference type="Pfam" id="PF09280">
    <property type="entry name" value="XPC-binding"/>
    <property type="match status" value="1"/>
</dbReference>
<dbReference type="InterPro" id="IPR029071">
    <property type="entry name" value="Ubiquitin-like_domsf"/>
</dbReference>
<dbReference type="SUPFAM" id="SSF46934">
    <property type="entry name" value="UBA-like"/>
    <property type="match status" value="1"/>
</dbReference>
<dbReference type="Pfam" id="PF00240">
    <property type="entry name" value="ubiquitin"/>
    <property type="match status" value="1"/>
</dbReference>
<feature type="compositionally biased region" description="Low complexity" evidence="9">
    <location>
        <begin position="88"/>
        <end position="103"/>
    </location>
</feature>
<feature type="compositionally biased region" description="Low complexity" evidence="9">
    <location>
        <begin position="126"/>
        <end position="147"/>
    </location>
</feature>
<dbReference type="PROSITE" id="PS50053">
    <property type="entry name" value="UBIQUITIN_2"/>
    <property type="match status" value="1"/>
</dbReference>
<dbReference type="PROSITE" id="PS50030">
    <property type="entry name" value="UBA"/>
    <property type="match status" value="1"/>
</dbReference>
<evidence type="ECO:0000313" key="14">
    <source>
        <dbReference type="Proteomes" id="UP000694542"/>
    </source>
</evidence>
<feature type="region of interest" description="Disordered" evidence="9">
    <location>
        <begin position="201"/>
        <end position="231"/>
    </location>
</feature>
<dbReference type="GO" id="GO:0005634">
    <property type="term" value="C:nucleus"/>
    <property type="evidence" value="ECO:0007669"/>
    <property type="project" value="UniProtKB-SubCell"/>
</dbReference>
<keyword evidence="6" id="KW-0647">Proteasome</keyword>
<reference evidence="13" key="3">
    <citation type="submission" date="2025-05" db="UniProtKB">
        <authorList>
            <consortium name="Ensembl"/>
        </authorList>
    </citation>
    <scope>IDENTIFICATION</scope>
</reference>
<dbReference type="SMART" id="SM00213">
    <property type="entry name" value="UBQ"/>
    <property type="match status" value="1"/>
</dbReference>
<dbReference type="SMART" id="SM00727">
    <property type="entry name" value="STI1"/>
    <property type="match status" value="1"/>
</dbReference>
<dbReference type="InterPro" id="IPR004806">
    <property type="entry name" value="Rad23"/>
</dbReference>
<gene>
    <name evidence="13" type="primary">RAD23A</name>
</gene>
<keyword evidence="3" id="KW-0597">Phosphoprotein</keyword>
<dbReference type="InterPro" id="IPR036353">
    <property type="entry name" value="XPC-bd_sf"/>
</dbReference>
<dbReference type="InterPro" id="IPR015360">
    <property type="entry name" value="XPC-bd"/>
</dbReference>
<feature type="region of interest" description="Disordered" evidence="9">
    <location>
        <begin position="488"/>
        <end position="540"/>
    </location>
</feature>
<protein>
    <submittedName>
        <fullName evidence="13">RAD23 homolog A, nucleotide excision repair protein</fullName>
    </submittedName>
</protein>
<dbReference type="GO" id="GO:0043161">
    <property type="term" value="P:proteasome-mediated ubiquitin-dependent protein catabolic process"/>
    <property type="evidence" value="ECO:0007669"/>
    <property type="project" value="InterPro"/>
</dbReference>
<comment type="subcellular location">
    <subcellularLocation>
        <location evidence="1">Nucleus</location>
    </subcellularLocation>
</comment>
<feature type="compositionally biased region" description="Polar residues" evidence="9">
    <location>
        <begin position="531"/>
        <end position="540"/>
    </location>
</feature>
<dbReference type="GO" id="GO:0003684">
    <property type="term" value="F:damaged DNA binding"/>
    <property type="evidence" value="ECO:0007669"/>
    <property type="project" value="InterPro"/>
</dbReference>
<dbReference type="InterPro" id="IPR000626">
    <property type="entry name" value="Ubiquitin-like_dom"/>
</dbReference>
<evidence type="ECO:0000313" key="12">
    <source>
        <dbReference type="Ensembl" id="ENSCAFP00030029721.1"/>
    </source>
</evidence>
<evidence type="ECO:0000256" key="5">
    <source>
        <dbReference type="ARBA" id="ARBA00022763"/>
    </source>
</evidence>
<feature type="domain" description="UBA" evidence="10">
    <location>
        <begin position="161"/>
        <end position="201"/>
    </location>
</feature>
<dbReference type="GO" id="GO:0000502">
    <property type="term" value="C:proteasome complex"/>
    <property type="evidence" value="ECO:0007669"/>
    <property type="project" value="UniProtKB-KW"/>
</dbReference>
<evidence type="ECO:0000256" key="4">
    <source>
        <dbReference type="ARBA" id="ARBA00022737"/>
    </source>
</evidence>
<dbReference type="Gene3D" id="1.10.8.10">
    <property type="entry name" value="DNA helicase RuvA subunit, C-terminal domain"/>
    <property type="match status" value="1"/>
</dbReference>
<dbReference type="InterPro" id="IPR041811">
    <property type="entry name" value="RAD23A/B_UBA1"/>
</dbReference>
<dbReference type="CDD" id="cd17126">
    <property type="entry name" value="Ubl_HR23A"/>
    <property type="match status" value="1"/>
</dbReference>
<evidence type="ECO:0000259" key="11">
    <source>
        <dbReference type="PROSITE" id="PS50053"/>
    </source>
</evidence>
<dbReference type="GO" id="GO:0006289">
    <property type="term" value="P:nucleotide-excision repair"/>
    <property type="evidence" value="ECO:0007669"/>
    <property type="project" value="InterPro"/>
</dbReference>
<feature type="domain" description="Ubiquitin-like" evidence="11">
    <location>
        <begin position="3"/>
        <end position="81"/>
    </location>
</feature>
<dbReference type="Gene3D" id="1.10.10.540">
    <property type="entry name" value="XPC-binding domain"/>
    <property type="match status" value="1"/>
</dbReference>
<keyword evidence="8" id="KW-0539">Nucleus</keyword>
<dbReference type="InterPro" id="IPR006636">
    <property type="entry name" value="STI1_HS-bd"/>
</dbReference>
<dbReference type="Ensembl" id="ENSCAFT00040043753.1">
    <property type="protein sequence ID" value="ENSCAFP00040038178.1"/>
    <property type="gene ID" value="ENSCAFG00040023523.1"/>
</dbReference>
<dbReference type="FunFam" id="1.10.8.10:FF:000003">
    <property type="entry name" value="UV excision repair protein RAD23 homolog"/>
    <property type="match status" value="1"/>
</dbReference>
<dbReference type="FunFam" id="1.10.10.540:FF:000001">
    <property type="entry name" value="UV excision repair protein RAD23 B"/>
    <property type="match status" value="1"/>
</dbReference>
<evidence type="ECO:0000256" key="6">
    <source>
        <dbReference type="ARBA" id="ARBA00022942"/>
    </source>
</evidence>
<dbReference type="CDD" id="cd14377">
    <property type="entry name" value="UBA1_Rad23"/>
    <property type="match status" value="1"/>
</dbReference>
<dbReference type="Proteomes" id="UP000694429">
    <property type="component" value="Chromosome 20"/>
</dbReference>
<dbReference type="AlphaFoldDB" id="A0A8C0TLT1"/>
<evidence type="ECO:0000256" key="3">
    <source>
        <dbReference type="ARBA" id="ARBA00022553"/>
    </source>
</evidence>
<dbReference type="InterPro" id="IPR015940">
    <property type="entry name" value="UBA"/>
</dbReference>
<keyword evidence="4" id="KW-0677">Repeat</keyword>
<evidence type="ECO:0000256" key="9">
    <source>
        <dbReference type="SAM" id="MobiDB-lite"/>
    </source>
</evidence>
<evidence type="ECO:0000313" key="13">
    <source>
        <dbReference type="Ensembl" id="ENSCAFP00040038178.1"/>
    </source>
</evidence>
<comment type="similarity">
    <text evidence="2">Belongs to the RAD23 family.</text>
</comment>
<evidence type="ECO:0000256" key="7">
    <source>
        <dbReference type="ARBA" id="ARBA00023204"/>
    </source>
</evidence>
<dbReference type="Gene3D" id="3.10.20.90">
    <property type="entry name" value="Phosphatidylinositol 3-kinase Catalytic Subunit, Chain A, domain 1"/>
    <property type="match status" value="1"/>
</dbReference>
<dbReference type="PANTHER" id="PTHR10621">
    <property type="entry name" value="UV EXCISION REPAIR PROTEIN RAD23"/>
    <property type="match status" value="1"/>
</dbReference>
<dbReference type="NCBIfam" id="TIGR00601">
    <property type="entry name" value="rad23"/>
    <property type="match status" value="1"/>
</dbReference>
<evidence type="ECO:0000259" key="10">
    <source>
        <dbReference type="PROSITE" id="PS50030"/>
    </source>
</evidence>
<dbReference type="OrthoDB" id="419317at2759"/>
<dbReference type="Proteomes" id="UP000694542">
    <property type="component" value="Chromosome 20"/>
</dbReference>
<keyword evidence="7" id="KW-0234">DNA repair</keyword>
<keyword evidence="5" id="KW-0227">DNA damage</keyword>
<feature type="compositionally biased region" description="Polar residues" evidence="9">
    <location>
        <begin position="213"/>
        <end position="222"/>
    </location>
</feature>
<feature type="region of interest" description="Disordered" evidence="9">
    <location>
        <begin position="331"/>
        <end position="424"/>
    </location>
</feature>
<reference evidence="12" key="2">
    <citation type="submission" date="2019-03" db="EMBL/GenBank/DDBJ databases">
        <authorList>
            <person name="Warren W.C."/>
            <person name="Johnson G.S."/>
        </authorList>
    </citation>
    <scope>NUCLEOTIDE SEQUENCE [LARGE SCALE GENOMIC DNA]</scope>
    <source>
        <strain evidence="12">Basenji</strain>
    </source>
</reference>
<evidence type="ECO:0000256" key="1">
    <source>
        <dbReference type="ARBA" id="ARBA00004123"/>
    </source>
</evidence>
<dbReference type="Ensembl" id="ENSCAFT00030034088.1">
    <property type="protein sequence ID" value="ENSCAFP00030029721.1"/>
    <property type="gene ID" value="ENSCAFG00030018503.1"/>
</dbReference>
<dbReference type="FunFam" id="3.10.20.90:FF:000053">
    <property type="entry name" value="UV excision repair protein RAD23 homolog A"/>
    <property type="match status" value="1"/>
</dbReference>